<gene>
    <name evidence="2" type="ORF">GCM10009550_75190</name>
</gene>
<keyword evidence="3" id="KW-1185">Reference proteome</keyword>
<feature type="region of interest" description="Disordered" evidence="1">
    <location>
        <begin position="181"/>
        <end position="202"/>
    </location>
</feature>
<feature type="compositionally biased region" description="Basic and acidic residues" evidence="1">
    <location>
        <begin position="8"/>
        <end position="22"/>
    </location>
</feature>
<feature type="region of interest" description="Disordered" evidence="1">
    <location>
        <begin position="1"/>
        <end position="22"/>
    </location>
</feature>
<organism evidence="2 3">
    <name type="scientific">Actinocorallia libanotica</name>
    <dbReference type="NCBI Taxonomy" id="46162"/>
    <lineage>
        <taxon>Bacteria</taxon>
        <taxon>Bacillati</taxon>
        <taxon>Actinomycetota</taxon>
        <taxon>Actinomycetes</taxon>
        <taxon>Streptosporangiales</taxon>
        <taxon>Thermomonosporaceae</taxon>
        <taxon>Actinocorallia</taxon>
    </lineage>
</organism>
<evidence type="ECO:0000256" key="1">
    <source>
        <dbReference type="SAM" id="MobiDB-lite"/>
    </source>
</evidence>
<comment type="caution">
    <text evidence="2">The sequence shown here is derived from an EMBL/GenBank/DDBJ whole genome shotgun (WGS) entry which is preliminary data.</text>
</comment>
<dbReference type="Proteomes" id="UP001500665">
    <property type="component" value="Unassembled WGS sequence"/>
</dbReference>
<reference evidence="2 3" key="1">
    <citation type="journal article" date="2019" name="Int. J. Syst. Evol. Microbiol.">
        <title>The Global Catalogue of Microorganisms (GCM) 10K type strain sequencing project: providing services to taxonomists for standard genome sequencing and annotation.</title>
        <authorList>
            <consortium name="The Broad Institute Genomics Platform"/>
            <consortium name="The Broad Institute Genome Sequencing Center for Infectious Disease"/>
            <person name="Wu L."/>
            <person name="Ma J."/>
        </authorList>
    </citation>
    <scope>NUCLEOTIDE SEQUENCE [LARGE SCALE GENOMIC DNA]</scope>
    <source>
        <strain evidence="2 3">JCM 10696</strain>
    </source>
</reference>
<proteinExistence type="predicted"/>
<evidence type="ECO:0000313" key="3">
    <source>
        <dbReference type="Proteomes" id="UP001500665"/>
    </source>
</evidence>
<protein>
    <recommendedName>
        <fullName evidence="4">Lipoprotein</fullName>
    </recommendedName>
</protein>
<evidence type="ECO:0000313" key="2">
    <source>
        <dbReference type="EMBL" id="GAA0968971.1"/>
    </source>
</evidence>
<name>A0ABN1S036_9ACTN</name>
<accession>A0ABN1S036</accession>
<dbReference type="EMBL" id="BAAAHH010000060">
    <property type="protein sequence ID" value="GAA0968971.1"/>
    <property type="molecule type" value="Genomic_DNA"/>
</dbReference>
<sequence>MLAGCAKLPERDPEPESTSDGREVLYFKDVETMTATADIVVRGHVTEANKVGRWIGPPEGEGEGGDRDQMRLITLAIDEAFTSKIGDLPKEISVEEGYWTADGTGIQDSGVTWSKVGDVGYYFLTPISKGGYRLLNSQGRISLSQDSAKSLDSGELVPTADTDSEIFTQIKELTPVELEEKIEKAEQDLRDGKIEPLEEGPR</sequence>
<evidence type="ECO:0008006" key="4">
    <source>
        <dbReference type="Google" id="ProtNLM"/>
    </source>
</evidence>